<evidence type="ECO:0000256" key="9">
    <source>
        <dbReference type="ARBA" id="ARBA00069781"/>
    </source>
</evidence>
<dbReference type="SUPFAM" id="SSF46938">
    <property type="entry name" value="CRAL/TRIO N-terminal domain"/>
    <property type="match status" value="1"/>
</dbReference>
<evidence type="ECO:0000259" key="11">
    <source>
        <dbReference type="PROSITE" id="PS50056"/>
    </source>
</evidence>
<dbReference type="InterPro" id="IPR036273">
    <property type="entry name" value="CRAL/TRIO_N_dom_sf"/>
</dbReference>
<dbReference type="Gene3D" id="3.90.190.10">
    <property type="entry name" value="Protein tyrosine phosphatase superfamily"/>
    <property type="match status" value="1"/>
</dbReference>
<reference evidence="13" key="3">
    <citation type="submission" date="2025-08" db="UniProtKB">
        <authorList>
            <consortium name="Ensembl"/>
        </authorList>
    </citation>
    <scope>IDENTIFICATION</scope>
</reference>
<reference evidence="14" key="1">
    <citation type="journal article" date="2014" name="PLoS ONE">
        <title>The genome and linkage map of the northern pike (Esox lucius): conserved synteny revealed between the salmonid sister group and the Neoteleostei.</title>
        <authorList>
            <person name="Rondeau E.B."/>
            <person name="Minkley D.R."/>
            <person name="Leong J.S."/>
            <person name="Messmer A.M."/>
            <person name="Jantzen J.R."/>
            <person name="von Schalburg K.R."/>
            <person name="Lemon C."/>
            <person name="Bird N.H."/>
            <person name="Koop B.F."/>
        </authorList>
    </citation>
    <scope>NUCLEOTIDE SEQUENCE</scope>
</reference>
<dbReference type="InterPro" id="IPR050348">
    <property type="entry name" value="Protein-Tyr_Phosphatase"/>
</dbReference>
<dbReference type="GeneTree" id="ENSGT00940000165569"/>
<dbReference type="PROSITE" id="PS50055">
    <property type="entry name" value="TYR_PHOSPHATASE_PTP"/>
    <property type="match status" value="1"/>
</dbReference>
<name>A0A6Q2ZGE5_ESOLU</name>
<dbReference type="Pfam" id="PF00102">
    <property type="entry name" value="Y_phosphatase"/>
    <property type="match status" value="1"/>
</dbReference>
<reference evidence="13" key="2">
    <citation type="submission" date="2020-02" db="EMBL/GenBank/DDBJ databases">
        <title>Esox lucius (northern pike) genome, fEsoLuc1, primary haplotype.</title>
        <authorList>
            <person name="Myers G."/>
            <person name="Karagic N."/>
            <person name="Meyer A."/>
            <person name="Pippel M."/>
            <person name="Reichard M."/>
            <person name="Winkler S."/>
            <person name="Tracey A."/>
            <person name="Sims Y."/>
            <person name="Howe K."/>
            <person name="Rhie A."/>
            <person name="Formenti G."/>
            <person name="Durbin R."/>
            <person name="Fedrigo O."/>
            <person name="Jarvis E.D."/>
        </authorList>
    </citation>
    <scope>NUCLEOTIDE SEQUENCE [LARGE SCALE GENOMIC DNA]</scope>
</reference>
<protein>
    <recommendedName>
        <fullName evidence="9">Tyrosine-protein phosphatase non-receptor type 9</fullName>
        <ecNumber evidence="2">3.1.3.48</ecNumber>
    </recommendedName>
</protein>
<keyword evidence="14" id="KW-1185">Reference proteome</keyword>
<evidence type="ECO:0000256" key="7">
    <source>
        <dbReference type="ARBA" id="ARBA00055430"/>
    </source>
</evidence>
<dbReference type="PROSITE" id="PS50191">
    <property type="entry name" value="CRAL_TRIO"/>
    <property type="match status" value="1"/>
</dbReference>
<organism evidence="13 14">
    <name type="scientific">Esox lucius</name>
    <name type="common">Northern pike</name>
    <dbReference type="NCBI Taxonomy" id="8010"/>
    <lineage>
        <taxon>Eukaryota</taxon>
        <taxon>Metazoa</taxon>
        <taxon>Chordata</taxon>
        <taxon>Craniata</taxon>
        <taxon>Vertebrata</taxon>
        <taxon>Euteleostomi</taxon>
        <taxon>Actinopterygii</taxon>
        <taxon>Neopterygii</taxon>
        <taxon>Teleostei</taxon>
        <taxon>Protacanthopterygii</taxon>
        <taxon>Esociformes</taxon>
        <taxon>Esocidae</taxon>
        <taxon>Esox</taxon>
    </lineage>
</organism>
<dbReference type="InterPro" id="IPR011074">
    <property type="entry name" value="CRAL/TRIO_N_dom"/>
</dbReference>
<dbReference type="InterPro" id="IPR000242">
    <property type="entry name" value="PTP_cat"/>
</dbReference>
<dbReference type="Gene3D" id="3.40.525.10">
    <property type="entry name" value="CRAL-TRIO lipid binding domain"/>
    <property type="match status" value="1"/>
</dbReference>
<dbReference type="CDD" id="cd14543">
    <property type="entry name" value="PTPc-N9"/>
    <property type="match status" value="1"/>
</dbReference>
<evidence type="ECO:0000259" key="10">
    <source>
        <dbReference type="PROSITE" id="PS50055"/>
    </source>
</evidence>
<dbReference type="FunFam" id="3.90.190.10:FF:000026">
    <property type="entry name" value="tyrosine-protein phosphatase non-receptor type 9"/>
    <property type="match status" value="1"/>
</dbReference>
<feature type="domain" description="CRAL-TRIO" evidence="12">
    <location>
        <begin position="75"/>
        <end position="234"/>
    </location>
</feature>
<dbReference type="SMART" id="SM00404">
    <property type="entry name" value="PTPc_motif"/>
    <property type="match status" value="1"/>
</dbReference>
<reference evidence="13" key="4">
    <citation type="submission" date="2025-09" db="UniProtKB">
        <authorList>
            <consortium name="Ensembl"/>
        </authorList>
    </citation>
    <scope>IDENTIFICATION</scope>
</reference>
<dbReference type="Pfam" id="PF00650">
    <property type="entry name" value="CRAL_TRIO"/>
    <property type="match status" value="1"/>
</dbReference>
<dbReference type="Bgee" id="ENSELUG00000007941">
    <property type="expression patterns" value="Expressed in ovary and 15 other cell types or tissues"/>
</dbReference>
<dbReference type="InterPro" id="IPR000387">
    <property type="entry name" value="Tyr_Pase_dom"/>
</dbReference>
<evidence type="ECO:0000256" key="6">
    <source>
        <dbReference type="ARBA" id="ARBA00022990"/>
    </source>
</evidence>
<dbReference type="Proteomes" id="UP000265140">
    <property type="component" value="Chromosome 25"/>
</dbReference>
<evidence type="ECO:0000256" key="4">
    <source>
        <dbReference type="ARBA" id="ARBA00022801"/>
    </source>
</evidence>
<keyword evidence="5" id="KW-0904">Protein phosphatase</keyword>
<dbReference type="FunFam" id="3.40.525.10:FF:000005">
    <property type="entry name" value="Tyrosine-protein phosphatase non-receptor type 9"/>
    <property type="match status" value="1"/>
</dbReference>
<dbReference type="InterPro" id="IPR001251">
    <property type="entry name" value="CRAL-TRIO_dom"/>
</dbReference>
<evidence type="ECO:0000256" key="8">
    <source>
        <dbReference type="ARBA" id="ARBA00060781"/>
    </source>
</evidence>
<dbReference type="SMART" id="SM00516">
    <property type="entry name" value="SEC14"/>
    <property type="match status" value="1"/>
</dbReference>
<dbReference type="PRINTS" id="PR00700">
    <property type="entry name" value="PRTYPHPHTASE"/>
</dbReference>
<comment type="subcellular location">
    <subcellularLocation>
        <location evidence="1">Cytoplasm</location>
    </subcellularLocation>
</comment>
<evidence type="ECO:0000256" key="2">
    <source>
        <dbReference type="ARBA" id="ARBA00013064"/>
    </source>
</evidence>
<keyword evidence="4" id="KW-0378">Hydrolase</keyword>
<dbReference type="AlphaFoldDB" id="A0A6Q2ZGE5"/>
<feature type="domain" description="Tyrosine specific protein phosphatases" evidence="11">
    <location>
        <begin position="473"/>
        <end position="557"/>
    </location>
</feature>
<dbReference type="InterPro" id="IPR029021">
    <property type="entry name" value="Prot-tyrosine_phosphatase-like"/>
</dbReference>
<dbReference type="SMART" id="SM01100">
    <property type="entry name" value="CRAL_TRIO_N"/>
    <property type="match status" value="1"/>
</dbReference>
<evidence type="ECO:0000256" key="1">
    <source>
        <dbReference type="ARBA" id="ARBA00004496"/>
    </source>
</evidence>
<dbReference type="InterPro" id="IPR036865">
    <property type="entry name" value="CRAL-TRIO_dom_sf"/>
</dbReference>
<dbReference type="SUPFAM" id="SSF52087">
    <property type="entry name" value="CRAL/TRIO domain"/>
    <property type="match status" value="1"/>
</dbReference>
<dbReference type="GO" id="GO:0004725">
    <property type="term" value="F:protein tyrosine phosphatase activity"/>
    <property type="evidence" value="ECO:0007669"/>
    <property type="project" value="UniProtKB-EC"/>
</dbReference>
<dbReference type="PANTHER" id="PTHR19134">
    <property type="entry name" value="RECEPTOR-TYPE TYROSINE-PROTEIN PHOSPHATASE"/>
    <property type="match status" value="1"/>
</dbReference>
<evidence type="ECO:0000256" key="3">
    <source>
        <dbReference type="ARBA" id="ARBA00022490"/>
    </source>
</evidence>
<proteinExistence type="inferred from homology"/>
<dbReference type="GO" id="GO:0005737">
    <property type="term" value="C:cytoplasm"/>
    <property type="evidence" value="ECO:0007669"/>
    <property type="project" value="UniProtKB-SubCell"/>
</dbReference>
<dbReference type="PROSITE" id="PS50056">
    <property type="entry name" value="TYR_PHOSPHATASE_2"/>
    <property type="match status" value="1"/>
</dbReference>
<comment type="function">
    <text evidence="7">Protein-tyrosine phosphatase that could participate in the transfer of hydrophobic ligands or in functions of the Golgi apparatus.</text>
</comment>
<dbReference type="Gene3D" id="1.10.8.20">
    <property type="entry name" value="N-terminal domain of phosphatidylinositol transfer protein sec14p"/>
    <property type="match status" value="1"/>
</dbReference>
<evidence type="ECO:0000259" key="12">
    <source>
        <dbReference type="PROSITE" id="PS50191"/>
    </source>
</evidence>
<dbReference type="CDD" id="cd00170">
    <property type="entry name" value="SEC14"/>
    <property type="match status" value="1"/>
</dbReference>
<keyword evidence="6" id="KW-0007">Acetylation</keyword>
<dbReference type="SMART" id="SM00194">
    <property type="entry name" value="PTPc"/>
    <property type="match status" value="1"/>
</dbReference>
<keyword evidence="3" id="KW-0963">Cytoplasm</keyword>
<accession>A0A6Q2ZGE5</accession>
<sequence>VLVASSTPRGLQAVEEFLSVVRGKEQPHTAALVTQPTAVKFLRARKFDVSRAVDLFQAYKNTRIKEGIFDINPEEEPLRSELLCGKFTVLPGRDSKGAALALFTAHLHRPDVTTHKAVLQAIIYQLDKAIESLDTQRDGLIFIYDMTSSSYMNFDYELCVKILNLLKGAFPARLKCVFIVSSPLWFRAPFAVLRLFVREKLRERVQLLKAHELSNHIPVSSLPEHLGGTCKYNHVAWIQSCVNTHVAPGNNHTDSLLHDTHDCEEATIHMPDQGGMTLLELVEHVKRQKKKGIYQEYEEIRKEAPTGSFDYSKLLSNQIKNRYSDVLCLDQSRVRLSQLSNDKDETADYINASFMDGYKRSNAYIATQGPLPKTFGDFWRMVWEQMVLIIVMTTRVVERGRVKCGQYWPLEEGRTEQQGLFLIKNTHIQLYQDFRLSHLELYNSQTGEKREVFHFLYLSWPDFGVPKSASAMLDFREHVQQRQETALRSLGAEWEGPPGGPPLVVHCSAGIGRTGTFCTLDICLSRLEDIGKVDVCETVRRMRTQRAFSIQTWDQYYFCYMAVIEYAQRHGKLTPVQWSDSDLETDSE</sequence>
<dbReference type="InterPro" id="IPR016130">
    <property type="entry name" value="Tyr_Pase_AS"/>
</dbReference>
<dbReference type="SUPFAM" id="SSF52799">
    <property type="entry name" value="(Phosphotyrosine protein) phosphatases II"/>
    <property type="match status" value="1"/>
</dbReference>
<comment type="similarity">
    <text evidence="8">Belongs to the protein-tyrosine phosphatase family. Non-receptor class 3 subfamily.</text>
</comment>
<evidence type="ECO:0000313" key="14">
    <source>
        <dbReference type="Proteomes" id="UP000265140"/>
    </source>
</evidence>
<dbReference type="PANTHER" id="PTHR19134:SF328">
    <property type="entry name" value="PROTEIN TYROSINE PHOSPHATASE NON-RECEPTOR TYPE 9B"/>
    <property type="match status" value="1"/>
</dbReference>
<dbReference type="InterPro" id="IPR003595">
    <property type="entry name" value="Tyr_Pase_cat"/>
</dbReference>
<dbReference type="PROSITE" id="PS00383">
    <property type="entry name" value="TYR_PHOSPHATASE_1"/>
    <property type="match status" value="1"/>
</dbReference>
<feature type="domain" description="Tyrosine-protein phosphatase" evidence="10">
    <location>
        <begin position="293"/>
        <end position="566"/>
    </location>
</feature>
<dbReference type="Ensembl" id="ENSELUT00000071417.2">
    <property type="protein sequence ID" value="ENSELUP00000077599.2"/>
    <property type="gene ID" value="ENSELUG00000007941.3"/>
</dbReference>
<dbReference type="EC" id="3.1.3.48" evidence="2"/>
<evidence type="ECO:0000313" key="13">
    <source>
        <dbReference type="Ensembl" id="ENSELUP00000077599.2"/>
    </source>
</evidence>
<evidence type="ECO:0000256" key="5">
    <source>
        <dbReference type="ARBA" id="ARBA00022912"/>
    </source>
</evidence>